<reference evidence="3 4" key="1">
    <citation type="journal article" date="2019" name="Sci. Rep.">
        <title>A high-quality genome of Eragrostis curvula grass provides insights into Poaceae evolution and supports new strategies to enhance forage quality.</title>
        <authorList>
            <person name="Carballo J."/>
            <person name="Santos B.A.C.M."/>
            <person name="Zappacosta D."/>
            <person name="Garbus I."/>
            <person name="Selva J.P."/>
            <person name="Gallo C.A."/>
            <person name="Diaz A."/>
            <person name="Albertini E."/>
            <person name="Caccamo M."/>
            <person name="Echenique V."/>
        </authorList>
    </citation>
    <scope>NUCLEOTIDE SEQUENCE [LARGE SCALE GENOMIC DNA]</scope>
    <source>
        <strain evidence="4">cv. Victoria</strain>
        <tissue evidence="3">Leaf</tissue>
    </source>
</reference>
<protein>
    <recommendedName>
        <fullName evidence="5">Secreted protein</fullName>
    </recommendedName>
</protein>
<accession>A0A5J9SM26</accession>
<dbReference type="EMBL" id="RWGY01000648">
    <property type="protein sequence ID" value="TVT99992.1"/>
    <property type="molecule type" value="Genomic_DNA"/>
</dbReference>
<keyword evidence="2" id="KW-0732">Signal</keyword>
<evidence type="ECO:0000313" key="3">
    <source>
        <dbReference type="EMBL" id="TVT99992.1"/>
    </source>
</evidence>
<evidence type="ECO:0000256" key="2">
    <source>
        <dbReference type="SAM" id="SignalP"/>
    </source>
</evidence>
<dbReference type="Proteomes" id="UP000324897">
    <property type="component" value="Unassembled WGS sequence"/>
</dbReference>
<comment type="caution">
    <text evidence="3">The sequence shown here is derived from an EMBL/GenBank/DDBJ whole genome shotgun (WGS) entry which is preliminary data.</text>
</comment>
<dbReference type="AlphaFoldDB" id="A0A5J9SM26"/>
<dbReference type="Gramene" id="TVT99992">
    <property type="protein sequence ID" value="TVT99992"/>
    <property type="gene ID" value="EJB05_54620"/>
</dbReference>
<name>A0A5J9SM26_9POAL</name>
<evidence type="ECO:0000256" key="1">
    <source>
        <dbReference type="SAM" id="MobiDB-lite"/>
    </source>
</evidence>
<feature type="region of interest" description="Disordered" evidence="1">
    <location>
        <begin position="68"/>
        <end position="98"/>
    </location>
</feature>
<gene>
    <name evidence="3" type="ORF">EJB05_54620</name>
</gene>
<keyword evidence="4" id="KW-1185">Reference proteome</keyword>
<organism evidence="3 4">
    <name type="scientific">Eragrostis curvula</name>
    <name type="common">weeping love grass</name>
    <dbReference type="NCBI Taxonomy" id="38414"/>
    <lineage>
        <taxon>Eukaryota</taxon>
        <taxon>Viridiplantae</taxon>
        <taxon>Streptophyta</taxon>
        <taxon>Embryophyta</taxon>
        <taxon>Tracheophyta</taxon>
        <taxon>Spermatophyta</taxon>
        <taxon>Magnoliopsida</taxon>
        <taxon>Liliopsida</taxon>
        <taxon>Poales</taxon>
        <taxon>Poaceae</taxon>
        <taxon>PACMAD clade</taxon>
        <taxon>Chloridoideae</taxon>
        <taxon>Eragrostideae</taxon>
        <taxon>Eragrostidinae</taxon>
        <taxon>Eragrostis</taxon>
    </lineage>
</organism>
<evidence type="ECO:0000313" key="4">
    <source>
        <dbReference type="Proteomes" id="UP000324897"/>
    </source>
</evidence>
<feature type="chain" id="PRO_5023929918" description="Secreted protein" evidence="2">
    <location>
        <begin position="21"/>
        <end position="124"/>
    </location>
</feature>
<proteinExistence type="predicted"/>
<feature type="signal peptide" evidence="2">
    <location>
        <begin position="1"/>
        <end position="20"/>
    </location>
</feature>
<feature type="non-terminal residue" evidence="3">
    <location>
        <position position="1"/>
    </location>
</feature>
<evidence type="ECO:0008006" key="5">
    <source>
        <dbReference type="Google" id="ProtNLM"/>
    </source>
</evidence>
<sequence>MLRPSIPATMLRLAVTALSSLPPPEDEKPQPPIALRHRPAAGAPVTAINIQCEQAIEAEKAAPLGVSALDPEAGGRTAAKTEPLGIGELESGAATGPEEKQCGIGDNACCLLRLEECGGRPWEG</sequence>